<evidence type="ECO:0000259" key="2">
    <source>
        <dbReference type="SMART" id="SM00256"/>
    </source>
</evidence>
<dbReference type="PANTHER" id="PTHR33110:SF71">
    <property type="entry name" value="F-BOX_KELCH-REPEAT PROTEIN"/>
    <property type="match status" value="1"/>
</dbReference>
<feature type="region of interest" description="Disordered" evidence="1">
    <location>
        <begin position="838"/>
        <end position="881"/>
    </location>
</feature>
<organism evidence="3 4">
    <name type="scientific">Lolium multiflorum</name>
    <name type="common">Italian ryegrass</name>
    <name type="synonym">Lolium perenne subsp. multiflorum</name>
    <dbReference type="NCBI Taxonomy" id="4521"/>
    <lineage>
        <taxon>Eukaryota</taxon>
        <taxon>Viridiplantae</taxon>
        <taxon>Streptophyta</taxon>
        <taxon>Embryophyta</taxon>
        <taxon>Tracheophyta</taxon>
        <taxon>Spermatophyta</taxon>
        <taxon>Magnoliopsida</taxon>
        <taxon>Liliopsida</taxon>
        <taxon>Poales</taxon>
        <taxon>Poaceae</taxon>
        <taxon>BOP clade</taxon>
        <taxon>Pooideae</taxon>
        <taxon>Poodae</taxon>
        <taxon>Poeae</taxon>
        <taxon>Poeae Chloroplast Group 2 (Poeae type)</taxon>
        <taxon>Loliodinae</taxon>
        <taxon>Loliinae</taxon>
        <taxon>Lolium</taxon>
    </lineage>
</organism>
<dbReference type="AlphaFoldDB" id="A0AAD8U6U9"/>
<dbReference type="CDD" id="cd09917">
    <property type="entry name" value="F-box_SF"/>
    <property type="match status" value="2"/>
</dbReference>
<dbReference type="EMBL" id="JAUUTY010000001">
    <property type="protein sequence ID" value="KAK1698758.1"/>
    <property type="molecule type" value="Genomic_DNA"/>
</dbReference>
<dbReference type="InterPro" id="IPR036047">
    <property type="entry name" value="F-box-like_dom_sf"/>
</dbReference>
<gene>
    <name evidence="3" type="ORF">QYE76_015455</name>
</gene>
<proteinExistence type="predicted"/>
<dbReference type="SUPFAM" id="SSF81383">
    <property type="entry name" value="F-box domain"/>
    <property type="match status" value="3"/>
</dbReference>
<dbReference type="Pfam" id="PF03478">
    <property type="entry name" value="Beta-prop_KIB1-4"/>
    <property type="match status" value="3"/>
</dbReference>
<keyword evidence="4" id="KW-1185">Reference proteome</keyword>
<dbReference type="PANTHER" id="PTHR33110">
    <property type="entry name" value="F-BOX/KELCH-REPEAT PROTEIN-RELATED"/>
    <property type="match status" value="1"/>
</dbReference>
<dbReference type="Gene3D" id="1.20.1280.50">
    <property type="match status" value="3"/>
</dbReference>
<dbReference type="Pfam" id="PF00646">
    <property type="entry name" value="F-box"/>
    <property type="match status" value="2"/>
</dbReference>
<evidence type="ECO:0000313" key="4">
    <source>
        <dbReference type="Proteomes" id="UP001231189"/>
    </source>
</evidence>
<feature type="domain" description="F-box" evidence="2">
    <location>
        <begin position="452"/>
        <end position="494"/>
    </location>
</feature>
<dbReference type="InterPro" id="IPR005174">
    <property type="entry name" value="KIB1-4_b-propeller"/>
</dbReference>
<sequence length="1271" mass="141071">MEAEKKPHSQPPPSWSALPLDLASMVLRLLPAYADRARFAAVCPQWRAAARQVQPPTLPLLVLPNGTFYSLPHDKPFRFPGCGFAGYESACGSWLVFPRDDGCFLVDPFSRATVTLPALSCVRLWPPNAVAEWSSQQPGARITQPYVTWMHTKDYHTPHIKKLILCSSNLVAAVVSLGPLSQILICQPGASSWSVRAYDRLKVYEDMAFYQGKLYSIADDEQLLVVNISEDSNTGDPQVSKIGRVIKEKAAPSLGQGVSGGNSMSHKKIYLVQSRGALLMVRRKIWLCVPEPGGSDEVIAGQNEFEVFEADFVHSRWIRVSTVGGDQVLFLGRMCSRAVSVSQYGLLGNRIFFLDDDDGCLVDYVYGEKNTSCSAYDMRLGDISSPHPMISWKRHPTLHSTPLPHGSSSGGRLLAGAATRPPLRHRKGAGFSGTMEAEKKPHSQPPTSWSALPLDLASMVLRLLPAYADRARFAAVCPQWRAAARQLQPPALPLLVLPNGTFYSLPHDKPFRFPGCGFAGYESACGSWLVFPRDDGCFLVDPFSRATVTLPALSCVRLRPPNAVAKWSSLQPGARITQPCVTWMHMEDSDKPRVKKLILCSPNLVAAVVGLGPLSQILICQPGASSWSVRAYDEMKMYEDMAFYQGKLYAIDDDEELLVVSISEDNSTGDPQVSKIGRVIKDKAAPSWRQGVSGGNSRSHKKIYLVESRGALLMVRRKIWLCLPEPGVGGKAIAGQSEFEVFEADFEHSRWISVSAVGDDQVLFLGRGCSRAVSVSQYGLLGNRIFFLDDDEECIKNYVYGEENTSCSAYDMRLGDVSSPHPMISWKRRHTVILHSTLSRQQQQQERRPNPPAALTAHRPQLRQRGKMSVEKKPHSEPPPSWSALPLDLAVLVVRLLPSYADRARFAAVCPQWRAAARELLPTPLPLLALPDGTFYNIPYTKPFRFPGCGFAGYQSACGNWLVFPRDDGCFLVDPFTRASVTLPALSCVRLRPPNAVAKWLNIGRAKIADPYSTWMHIRGSKKLHISKLILCSPNLAAALVGIGYTSQILMCQPGASAWSVRAYDRCKVFEDMVFYQGKLYAIAKDENLLVVNISEDHSTSDPQVSKIGRVIKGDPSYPAVFENNTRPRKKLYLVESCGALLMVRRVIWCRVPEPGVKGKVVAGQSKFEVFEADFQHSRWVKASTVGDNQVLYLGRRCSRAMSVAAYGFAGDLIFFLDDDEQNRVEYHYEDDNTSFSVYDMRSRTVRTACPTISWKRCNEMLLAAWLFPQD</sequence>
<evidence type="ECO:0000313" key="3">
    <source>
        <dbReference type="EMBL" id="KAK1698758.1"/>
    </source>
</evidence>
<feature type="domain" description="F-box" evidence="2">
    <location>
        <begin position="18"/>
        <end position="60"/>
    </location>
</feature>
<feature type="domain" description="F-box" evidence="2">
    <location>
        <begin position="885"/>
        <end position="928"/>
    </location>
</feature>
<accession>A0AAD8U6U9</accession>
<dbReference type="InterPro" id="IPR001810">
    <property type="entry name" value="F-box_dom"/>
</dbReference>
<dbReference type="Proteomes" id="UP001231189">
    <property type="component" value="Unassembled WGS sequence"/>
</dbReference>
<protein>
    <recommendedName>
        <fullName evidence="2">F-box domain-containing protein</fullName>
    </recommendedName>
</protein>
<dbReference type="SMART" id="SM00256">
    <property type="entry name" value="FBOX"/>
    <property type="match status" value="3"/>
</dbReference>
<comment type="caution">
    <text evidence="3">The sequence shown here is derived from an EMBL/GenBank/DDBJ whole genome shotgun (WGS) entry which is preliminary data.</text>
</comment>
<reference evidence="3" key="1">
    <citation type="submission" date="2023-07" db="EMBL/GenBank/DDBJ databases">
        <title>A chromosome-level genome assembly of Lolium multiflorum.</title>
        <authorList>
            <person name="Chen Y."/>
            <person name="Copetti D."/>
            <person name="Kolliker R."/>
            <person name="Studer B."/>
        </authorList>
    </citation>
    <scope>NUCLEOTIDE SEQUENCE</scope>
    <source>
        <strain evidence="3">02402/16</strain>
        <tissue evidence="3">Leaf</tissue>
    </source>
</reference>
<name>A0AAD8U6U9_LOLMU</name>
<feature type="region of interest" description="Disordered" evidence="1">
    <location>
        <begin position="418"/>
        <end position="447"/>
    </location>
</feature>
<evidence type="ECO:0000256" key="1">
    <source>
        <dbReference type="SAM" id="MobiDB-lite"/>
    </source>
</evidence>